<dbReference type="EMBL" id="ML978135">
    <property type="protein sequence ID" value="KAF2094332.1"/>
    <property type="molecule type" value="Genomic_DNA"/>
</dbReference>
<feature type="non-terminal residue" evidence="3">
    <location>
        <position position="1"/>
    </location>
</feature>
<evidence type="ECO:0000259" key="2">
    <source>
        <dbReference type="Pfam" id="PF24802"/>
    </source>
</evidence>
<dbReference type="Proteomes" id="UP000799772">
    <property type="component" value="Unassembled WGS sequence"/>
</dbReference>
<dbReference type="PANTHER" id="PTHR37013">
    <property type="entry name" value="INTEGRAL MEMBRANE PROTEIN (AFU_ORTHOLOGUE AFUA_1G05950)-RELATED"/>
    <property type="match status" value="1"/>
</dbReference>
<name>A0A9P4M4I9_9PEZI</name>
<dbReference type="OrthoDB" id="405906at2759"/>
<keyword evidence="4" id="KW-1185">Reference proteome</keyword>
<feature type="transmembrane region" description="Helical" evidence="1">
    <location>
        <begin position="172"/>
        <end position="196"/>
    </location>
</feature>
<dbReference type="AlphaFoldDB" id="A0A9P4M4I9"/>
<evidence type="ECO:0000313" key="4">
    <source>
        <dbReference type="Proteomes" id="UP000799772"/>
    </source>
</evidence>
<reference evidence="3" key="1">
    <citation type="journal article" date="2020" name="Stud. Mycol.">
        <title>101 Dothideomycetes genomes: a test case for predicting lifestyles and emergence of pathogens.</title>
        <authorList>
            <person name="Haridas S."/>
            <person name="Albert R."/>
            <person name="Binder M."/>
            <person name="Bloem J."/>
            <person name="Labutti K."/>
            <person name="Salamov A."/>
            <person name="Andreopoulos B."/>
            <person name="Baker S."/>
            <person name="Barry K."/>
            <person name="Bills G."/>
            <person name="Bluhm B."/>
            <person name="Cannon C."/>
            <person name="Castanera R."/>
            <person name="Culley D."/>
            <person name="Daum C."/>
            <person name="Ezra D."/>
            <person name="Gonzalez J."/>
            <person name="Henrissat B."/>
            <person name="Kuo A."/>
            <person name="Liang C."/>
            <person name="Lipzen A."/>
            <person name="Lutzoni F."/>
            <person name="Magnuson J."/>
            <person name="Mondo S."/>
            <person name="Nolan M."/>
            <person name="Ohm R."/>
            <person name="Pangilinan J."/>
            <person name="Park H.-J."/>
            <person name="Ramirez L."/>
            <person name="Alfaro M."/>
            <person name="Sun H."/>
            <person name="Tritt A."/>
            <person name="Yoshinaga Y."/>
            <person name="Zwiers L.-H."/>
            <person name="Turgeon B."/>
            <person name="Goodwin S."/>
            <person name="Spatafora J."/>
            <person name="Crous P."/>
            <person name="Grigoriev I."/>
        </authorList>
    </citation>
    <scope>NUCLEOTIDE SEQUENCE</scope>
    <source>
        <strain evidence="3">CBS 133067</strain>
    </source>
</reference>
<feature type="transmembrane region" description="Helical" evidence="1">
    <location>
        <begin position="7"/>
        <end position="27"/>
    </location>
</feature>
<feature type="transmembrane region" description="Helical" evidence="1">
    <location>
        <begin position="91"/>
        <end position="113"/>
    </location>
</feature>
<proteinExistence type="predicted"/>
<comment type="caution">
    <text evidence="3">The sequence shown here is derived from an EMBL/GenBank/DDBJ whole genome shotgun (WGS) entry which is preliminary data.</text>
</comment>
<protein>
    <recommendedName>
        <fullName evidence="2">DUF7703 domain-containing protein</fullName>
    </recommendedName>
</protein>
<dbReference type="Pfam" id="PF24802">
    <property type="entry name" value="DUF7703"/>
    <property type="match status" value="1"/>
</dbReference>
<dbReference type="PANTHER" id="PTHR37013:SF3">
    <property type="entry name" value="INTEGRAL MEMBRANE PROTEIN (AFU_ORTHOLOGUE AFUA_1G05950)"/>
    <property type="match status" value="1"/>
</dbReference>
<gene>
    <name evidence="3" type="ORF">NA57DRAFT_18660</name>
</gene>
<keyword evidence="1" id="KW-1133">Transmembrane helix</keyword>
<keyword evidence="1" id="KW-0472">Membrane</keyword>
<organism evidence="3 4">
    <name type="scientific">Rhizodiscina lignyota</name>
    <dbReference type="NCBI Taxonomy" id="1504668"/>
    <lineage>
        <taxon>Eukaryota</taxon>
        <taxon>Fungi</taxon>
        <taxon>Dikarya</taxon>
        <taxon>Ascomycota</taxon>
        <taxon>Pezizomycotina</taxon>
        <taxon>Dothideomycetes</taxon>
        <taxon>Pleosporomycetidae</taxon>
        <taxon>Aulographales</taxon>
        <taxon>Rhizodiscinaceae</taxon>
        <taxon>Rhizodiscina</taxon>
    </lineage>
</organism>
<dbReference type="InterPro" id="IPR056120">
    <property type="entry name" value="DUF7703"/>
</dbReference>
<feature type="domain" description="DUF7703" evidence="2">
    <location>
        <begin position="5"/>
        <end position="219"/>
    </location>
</feature>
<feature type="non-terminal residue" evidence="3">
    <location>
        <position position="226"/>
    </location>
</feature>
<sequence length="226" mass="25979">IPRSMTAFTAIAWYNAVEVLVLIFFVFKRYSGLYFWSLLITTLAVYNNVSHDDPLTKALLTIGWVIMVPGQSMILYSRLHLVSPNPKLLRFTLWLVIVNSILLCSPTAVLNLCSRSFPGNRCTHGYGIMGRIQITFFTVQELFISGVYFWGIRRILKVTFDEYTRNFMWSLVAMNILIIILDITLMVIEFLDLYVIATTFKSMVYSVKLMVEFCVLSQLGNIIKGR</sequence>
<evidence type="ECO:0000256" key="1">
    <source>
        <dbReference type="SAM" id="Phobius"/>
    </source>
</evidence>
<feature type="transmembrane region" description="Helical" evidence="1">
    <location>
        <begin position="134"/>
        <end position="152"/>
    </location>
</feature>
<accession>A0A9P4M4I9</accession>
<feature type="transmembrane region" description="Helical" evidence="1">
    <location>
        <begin position="58"/>
        <end position="79"/>
    </location>
</feature>
<keyword evidence="1" id="KW-0812">Transmembrane</keyword>
<evidence type="ECO:0000313" key="3">
    <source>
        <dbReference type="EMBL" id="KAF2094332.1"/>
    </source>
</evidence>
<feature type="transmembrane region" description="Helical" evidence="1">
    <location>
        <begin position="33"/>
        <end position="49"/>
    </location>
</feature>